<protein>
    <submittedName>
        <fullName evidence="1">Uncharacterized protein</fullName>
    </submittedName>
</protein>
<evidence type="ECO:0000313" key="2">
    <source>
        <dbReference type="Proteomes" id="UP000775213"/>
    </source>
</evidence>
<comment type="caution">
    <text evidence="1">The sequence shown here is derived from an EMBL/GenBank/DDBJ whole genome shotgun (WGS) entry which is preliminary data.</text>
</comment>
<dbReference type="PANTHER" id="PTHR31286:SF180">
    <property type="entry name" value="OS10G0362600 PROTEIN"/>
    <property type="match status" value="1"/>
</dbReference>
<dbReference type="EMBL" id="JAGFBR010000019">
    <property type="protein sequence ID" value="KAH0448611.1"/>
    <property type="molecule type" value="Genomic_DNA"/>
</dbReference>
<proteinExistence type="predicted"/>
<dbReference type="PANTHER" id="PTHR31286">
    <property type="entry name" value="GLYCINE-RICH CELL WALL STRUCTURAL PROTEIN 1.8-LIKE"/>
    <property type="match status" value="1"/>
</dbReference>
<reference evidence="1 2" key="1">
    <citation type="journal article" date="2021" name="Hortic Res">
        <title>Chromosome-scale assembly of the Dendrobium chrysotoxum genome enhances the understanding of orchid evolution.</title>
        <authorList>
            <person name="Zhang Y."/>
            <person name="Zhang G.Q."/>
            <person name="Zhang D."/>
            <person name="Liu X.D."/>
            <person name="Xu X.Y."/>
            <person name="Sun W.H."/>
            <person name="Yu X."/>
            <person name="Zhu X."/>
            <person name="Wang Z.W."/>
            <person name="Zhao X."/>
            <person name="Zhong W.Y."/>
            <person name="Chen H."/>
            <person name="Yin W.L."/>
            <person name="Huang T."/>
            <person name="Niu S.C."/>
            <person name="Liu Z.J."/>
        </authorList>
    </citation>
    <scope>NUCLEOTIDE SEQUENCE [LARGE SCALE GENOMIC DNA]</scope>
    <source>
        <strain evidence="1">Lindl</strain>
    </source>
</reference>
<evidence type="ECO:0000313" key="1">
    <source>
        <dbReference type="EMBL" id="KAH0448611.1"/>
    </source>
</evidence>
<keyword evidence="2" id="KW-1185">Reference proteome</keyword>
<sequence length="269" mass="28634">MDNGTSNGTRPSVARVLVELDVTKRYPDQVWLGSESLGYIHFVEMEVFPSYYVHCKALGNSKLECHILHPHLAEAPTSTPIAVNVGDMANLSMPENVDNLKPGHPHLASNMGDKVTKVMNDNVQGNAYDDLFLHETVAPTNAGHVYGDLGQSVELDSLVSDEPMLPLIGHDGGEGAFVNDLVPSPVVEKNPKEIESGSFHGLLNEVNMGLCVVNTMVLNDSSSGLVIASVDSPVASIEPALSPCTMGLNGNAPLIDALIALIFTNTLKA</sequence>
<dbReference type="Proteomes" id="UP000775213">
    <property type="component" value="Unassembled WGS sequence"/>
</dbReference>
<organism evidence="1 2">
    <name type="scientific">Dendrobium chrysotoxum</name>
    <name type="common">Orchid</name>
    <dbReference type="NCBI Taxonomy" id="161865"/>
    <lineage>
        <taxon>Eukaryota</taxon>
        <taxon>Viridiplantae</taxon>
        <taxon>Streptophyta</taxon>
        <taxon>Embryophyta</taxon>
        <taxon>Tracheophyta</taxon>
        <taxon>Spermatophyta</taxon>
        <taxon>Magnoliopsida</taxon>
        <taxon>Liliopsida</taxon>
        <taxon>Asparagales</taxon>
        <taxon>Orchidaceae</taxon>
        <taxon>Epidendroideae</taxon>
        <taxon>Malaxideae</taxon>
        <taxon>Dendrobiinae</taxon>
        <taxon>Dendrobium</taxon>
    </lineage>
</organism>
<accession>A0AAV7FXS6</accession>
<dbReference type="AlphaFoldDB" id="A0AAV7FXS6"/>
<dbReference type="InterPro" id="IPR040256">
    <property type="entry name" value="At4g02000-like"/>
</dbReference>
<name>A0AAV7FXS6_DENCH</name>
<gene>
    <name evidence="1" type="ORF">IEQ34_022411</name>
</gene>